<dbReference type="Pfam" id="PF19979">
    <property type="entry name" value="DUF6415"/>
    <property type="match status" value="1"/>
</dbReference>
<reference evidence="2" key="1">
    <citation type="journal article" date="2019" name="Int. J. Syst. Evol. Microbiol.">
        <title>The Global Catalogue of Microorganisms (GCM) 10K type strain sequencing project: providing services to taxonomists for standard genome sequencing and annotation.</title>
        <authorList>
            <consortium name="The Broad Institute Genomics Platform"/>
            <consortium name="The Broad Institute Genome Sequencing Center for Infectious Disease"/>
            <person name="Wu L."/>
            <person name="Ma J."/>
        </authorList>
    </citation>
    <scope>NUCLEOTIDE SEQUENCE [LARGE SCALE GENOMIC DNA]</scope>
    <source>
        <strain evidence="2">JCM 18410</strain>
    </source>
</reference>
<protein>
    <submittedName>
        <fullName evidence="1">Uncharacterized protein</fullName>
    </submittedName>
</protein>
<proteinExistence type="predicted"/>
<accession>A0ABP9LIJ5</accession>
<evidence type="ECO:0000313" key="2">
    <source>
        <dbReference type="Proteomes" id="UP001500124"/>
    </source>
</evidence>
<dbReference type="InterPro" id="IPR046300">
    <property type="entry name" value="DUF6415"/>
</dbReference>
<dbReference type="EMBL" id="BAABKC010000122">
    <property type="protein sequence ID" value="GAA5076949.1"/>
    <property type="molecule type" value="Genomic_DNA"/>
</dbReference>
<sequence>MTGWTPDAPVEEISGWLLSAAVRDAETASGAWAEKDVMLLRCGVVFDAVRVPLDVVVAAAGAVGSAALEGFVNGALYGAPVFRSGCGRWLFVLCEPGGVRDWAAPGAEYWGEGRQLGVPRPDLVQRPGRGRGVSCWVVPPVVVGRLGRAHAVSQLVAWGRFCLAGTSPNPEYRPREEVGVDLDAACRLREEAGVDLDAAGRLHERVLDLTSGMPHRVPPRGRLEPAVAQLRGHVEDLVRVVGEVIAGEEDCADRQATEWLLVRTHTALTAKAPITDREAAVQAEDLALCCRTLVGVHQRKTQNTERGCRGE</sequence>
<name>A0ABP9LIJ5_9ACTN</name>
<dbReference type="Proteomes" id="UP001500124">
    <property type="component" value="Unassembled WGS sequence"/>
</dbReference>
<keyword evidence="2" id="KW-1185">Reference proteome</keyword>
<dbReference type="RefSeq" id="WP_345671809.1">
    <property type="nucleotide sequence ID" value="NZ_BAABKC010000122.1"/>
</dbReference>
<organism evidence="1 2">
    <name type="scientific">Streptomyces similanensis</name>
    <dbReference type="NCBI Taxonomy" id="1274988"/>
    <lineage>
        <taxon>Bacteria</taxon>
        <taxon>Bacillati</taxon>
        <taxon>Actinomycetota</taxon>
        <taxon>Actinomycetes</taxon>
        <taxon>Kitasatosporales</taxon>
        <taxon>Streptomycetaceae</taxon>
        <taxon>Streptomyces</taxon>
    </lineage>
</organism>
<comment type="caution">
    <text evidence="1">The sequence shown here is derived from an EMBL/GenBank/DDBJ whole genome shotgun (WGS) entry which is preliminary data.</text>
</comment>
<gene>
    <name evidence="1" type="ORF">GCM10023336_67350</name>
</gene>
<evidence type="ECO:0000313" key="1">
    <source>
        <dbReference type="EMBL" id="GAA5076949.1"/>
    </source>
</evidence>